<feature type="chain" id="PRO_5034173483" evidence="3">
    <location>
        <begin position="26"/>
        <end position="423"/>
    </location>
</feature>
<evidence type="ECO:0000313" key="6">
    <source>
        <dbReference type="RefSeq" id="XP_022306764.1"/>
    </source>
</evidence>
<keyword evidence="2" id="KW-1133">Transmembrane helix</keyword>
<dbReference type="AlphaFoldDB" id="A0A8B8BV70"/>
<dbReference type="GO" id="GO:0005044">
    <property type="term" value="F:scavenger receptor activity"/>
    <property type="evidence" value="ECO:0007669"/>
    <property type="project" value="InterPro"/>
</dbReference>
<dbReference type="InterPro" id="IPR008979">
    <property type="entry name" value="Galactose-bd-like_sf"/>
</dbReference>
<feature type="domain" description="EGF-like" evidence="4">
    <location>
        <begin position="293"/>
        <end position="333"/>
    </location>
</feature>
<dbReference type="KEGG" id="cvn:111113084"/>
<dbReference type="Proteomes" id="UP000694844">
    <property type="component" value="Chromosome 9"/>
</dbReference>
<dbReference type="SMART" id="SM00181">
    <property type="entry name" value="EGF"/>
    <property type="match status" value="3"/>
</dbReference>
<evidence type="ECO:0000259" key="4">
    <source>
        <dbReference type="SMART" id="SM00181"/>
    </source>
</evidence>
<protein>
    <submittedName>
        <fullName evidence="6">Platelet endothelial aggregation receptor 1-like isoform X1</fullName>
    </submittedName>
</protein>
<organism evidence="5 6">
    <name type="scientific">Crassostrea virginica</name>
    <name type="common">Eastern oyster</name>
    <dbReference type="NCBI Taxonomy" id="6565"/>
    <lineage>
        <taxon>Eukaryota</taxon>
        <taxon>Metazoa</taxon>
        <taxon>Spiralia</taxon>
        <taxon>Lophotrochozoa</taxon>
        <taxon>Mollusca</taxon>
        <taxon>Bivalvia</taxon>
        <taxon>Autobranchia</taxon>
        <taxon>Pteriomorphia</taxon>
        <taxon>Ostreida</taxon>
        <taxon>Ostreoidea</taxon>
        <taxon>Ostreidae</taxon>
        <taxon>Crassostrea</taxon>
    </lineage>
</organism>
<dbReference type="Gene3D" id="2.170.300.10">
    <property type="entry name" value="Tie2 ligand-binding domain superfamily"/>
    <property type="match status" value="1"/>
</dbReference>
<dbReference type="OrthoDB" id="10252017at2759"/>
<keyword evidence="2" id="KW-0812">Transmembrane</keyword>
<dbReference type="GeneID" id="111113084"/>
<feature type="transmembrane region" description="Helical" evidence="2">
    <location>
        <begin position="375"/>
        <end position="400"/>
    </location>
</feature>
<feature type="signal peptide" evidence="3">
    <location>
        <begin position="1"/>
        <end position="25"/>
    </location>
</feature>
<dbReference type="InterPro" id="IPR000742">
    <property type="entry name" value="EGF"/>
</dbReference>
<dbReference type="PANTHER" id="PTHR24043">
    <property type="entry name" value="SCAVENGER RECEPTOR CLASS F"/>
    <property type="match status" value="1"/>
</dbReference>
<keyword evidence="3" id="KW-0732">Signal</keyword>
<proteinExistence type="predicted"/>
<keyword evidence="1" id="KW-0245">EGF-like domain</keyword>
<sequence length="423" mass="47803">MRRRKTRGEMAALYLLNLFAAITVAYENLALNKPAFQKNPYSGRKASDAVDGFQLNLSDYGDHCIISGERKETATWWVNLTSILSIHHIMIYYMTGRTEWGPSNEFTRGFLGFSIYISNTTNKNDGILCFKDTNYTASNIPEVFTTNCPYHGQYVIYYNERLPRVPYPREYSKFAYNDLCEVEVKGCKLSGYYGVNCSTPCPDPNCRYCHIETGACQGCKPGYRGHQCELECPYGKYGDGCRNICGMCEDLRHCHFLTGTCLSGCEPGYLGEDCNKECNQGEYGNNCTAICGHCYNSLCHHVNGSCLSGCNPGYQGTMCKQVCDFGYYGTRCEHQCSIFCKDSRRCNPVSGVCEEGCKLGWHGKYCLQLYTDTNLYLTITGVSGIWIVLIPVIMYICAFFRRKIKTKKHVEGESLPLQNRRNS</sequence>
<evidence type="ECO:0000256" key="3">
    <source>
        <dbReference type="SAM" id="SignalP"/>
    </source>
</evidence>
<evidence type="ECO:0000313" key="5">
    <source>
        <dbReference type="Proteomes" id="UP000694844"/>
    </source>
</evidence>
<accession>A0A8B8BV70</accession>
<gene>
    <name evidence="6" type="primary">LOC111113084</name>
</gene>
<keyword evidence="2" id="KW-0472">Membrane</keyword>
<evidence type="ECO:0000256" key="1">
    <source>
        <dbReference type="ARBA" id="ARBA00022536"/>
    </source>
</evidence>
<evidence type="ECO:0000256" key="2">
    <source>
        <dbReference type="SAM" id="Phobius"/>
    </source>
</evidence>
<dbReference type="RefSeq" id="XP_022306764.1">
    <property type="nucleotide sequence ID" value="XM_022451056.1"/>
</dbReference>
<name>A0A8B8BV70_CRAVI</name>
<feature type="domain" description="EGF-like" evidence="4">
    <location>
        <begin position="335"/>
        <end position="367"/>
    </location>
</feature>
<dbReference type="PANTHER" id="PTHR24043:SF8">
    <property type="entry name" value="EGF-LIKE DOMAIN-CONTAINING PROTEIN"/>
    <property type="match status" value="1"/>
</dbReference>
<reference evidence="6" key="1">
    <citation type="submission" date="2025-08" db="UniProtKB">
        <authorList>
            <consortium name="RefSeq"/>
        </authorList>
    </citation>
    <scope>IDENTIFICATION</scope>
    <source>
        <tissue evidence="6">Whole sample</tissue>
    </source>
</reference>
<dbReference type="InterPro" id="IPR042635">
    <property type="entry name" value="MEGF10/SREC1/2-like"/>
</dbReference>
<keyword evidence="5" id="KW-1185">Reference proteome</keyword>
<feature type="domain" description="EGF-like" evidence="4">
    <location>
        <begin position="200"/>
        <end position="229"/>
    </location>
</feature>
<dbReference type="Gene3D" id="2.60.120.260">
    <property type="entry name" value="Galactose-binding domain-like"/>
    <property type="match status" value="1"/>
</dbReference>
<dbReference type="SUPFAM" id="SSF49785">
    <property type="entry name" value="Galactose-binding domain-like"/>
    <property type="match status" value="1"/>
</dbReference>